<dbReference type="RefSeq" id="XP_056487195.1">
    <property type="nucleotide sequence ID" value="XM_056631644.1"/>
</dbReference>
<dbReference type="AlphaFoldDB" id="A0A9W9VY54"/>
<reference evidence="1" key="2">
    <citation type="journal article" date="2023" name="IMA Fungus">
        <title>Comparative genomic study of the Penicillium genus elucidates a diverse pangenome and 15 lateral gene transfer events.</title>
        <authorList>
            <person name="Petersen C."/>
            <person name="Sorensen T."/>
            <person name="Nielsen M.R."/>
            <person name="Sondergaard T.E."/>
            <person name="Sorensen J.L."/>
            <person name="Fitzpatrick D.A."/>
            <person name="Frisvad J.C."/>
            <person name="Nielsen K.L."/>
        </authorList>
    </citation>
    <scope>NUCLEOTIDE SEQUENCE</scope>
    <source>
        <strain evidence="1">IBT 29677</strain>
    </source>
</reference>
<comment type="caution">
    <text evidence="1">The sequence shown here is derived from an EMBL/GenBank/DDBJ whole genome shotgun (WGS) entry which is preliminary data.</text>
</comment>
<organism evidence="1 2">
    <name type="scientific">Penicillium cosmopolitanum</name>
    <dbReference type="NCBI Taxonomy" id="1131564"/>
    <lineage>
        <taxon>Eukaryota</taxon>
        <taxon>Fungi</taxon>
        <taxon>Dikarya</taxon>
        <taxon>Ascomycota</taxon>
        <taxon>Pezizomycotina</taxon>
        <taxon>Eurotiomycetes</taxon>
        <taxon>Eurotiomycetidae</taxon>
        <taxon>Eurotiales</taxon>
        <taxon>Aspergillaceae</taxon>
        <taxon>Penicillium</taxon>
    </lineage>
</organism>
<accession>A0A9W9VY54</accession>
<reference evidence="1" key="1">
    <citation type="submission" date="2022-12" db="EMBL/GenBank/DDBJ databases">
        <authorList>
            <person name="Petersen C."/>
        </authorList>
    </citation>
    <scope>NUCLEOTIDE SEQUENCE</scope>
    <source>
        <strain evidence="1">IBT 29677</strain>
    </source>
</reference>
<dbReference type="OrthoDB" id="4369999at2759"/>
<dbReference type="EMBL" id="JAPZBU010000008">
    <property type="protein sequence ID" value="KAJ5391517.1"/>
    <property type="molecule type" value="Genomic_DNA"/>
</dbReference>
<keyword evidence="2" id="KW-1185">Reference proteome</keyword>
<evidence type="ECO:0000313" key="1">
    <source>
        <dbReference type="EMBL" id="KAJ5391517.1"/>
    </source>
</evidence>
<proteinExistence type="predicted"/>
<gene>
    <name evidence="1" type="ORF">N7509_007007</name>
</gene>
<evidence type="ECO:0000313" key="2">
    <source>
        <dbReference type="Proteomes" id="UP001147747"/>
    </source>
</evidence>
<protein>
    <submittedName>
        <fullName evidence="1">Uncharacterized protein</fullName>
    </submittedName>
</protein>
<name>A0A9W9VY54_9EURO</name>
<dbReference type="GeneID" id="81370624"/>
<dbReference type="Proteomes" id="UP001147747">
    <property type="component" value="Unassembled WGS sequence"/>
</dbReference>
<sequence length="127" mass="14753">MALGDNRALISCGLVTNDGHFLTGLPLPTDHRSYIHCSFLTDTECPDPCLELFFQCRAYRDYQGYRNLHRTHARFTSTDVAELRIIRLEAPNNENMPVELRKLTFQPSARGQVQIYPLPCRRPRERF</sequence>